<dbReference type="Proteomes" id="UP000781710">
    <property type="component" value="Unassembled WGS sequence"/>
</dbReference>
<proteinExistence type="predicted"/>
<evidence type="ECO:0000313" key="1">
    <source>
        <dbReference type="EMBL" id="KAF1723492.1"/>
    </source>
</evidence>
<dbReference type="EMBL" id="PDWW01000027">
    <property type="protein sequence ID" value="KAF1723492.1"/>
    <property type="molecule type" value="Genomic_DNA"/>
</dbReference>
<comment type="caution">
    <text evidence="1">The sequence shown here is derived from an EMBL/GenBank/DDBJ whole genome shotgun (WGS) entry which is preliminary data.</text>
</comment>
<organism evidence="1 2">
    <name type="scientific">Pseudoxanthomonas japonensis</name>
    <dbReference type="NCBI Taxonomy" id="69284"/>
    <lineage>
        <taxon>Bacteria</taxon>
        <taxon>Pseudomonadati</taxon>
        <taxon>Pseudomonadota</taxon>
        <taxon>Gammaproteobacteria</taxon>
        <taxon>Lysobacterales</taxon>
        <taxon>Lysobacteraceae</taxon>
        <taxon>Pseudoxanthomonas</taxon>
    </lineage>
</organism>
<sequence length="91" mass="9734">METLADLAHVQPDAISHAPESEPLQNYMRNAASVIAVLTEFSDLDIERAVTWFRHAPLTELGGATAEQYVSQGRTAAVHAYALNLIAGATG</sequence>
<gene>
    <name evidence="1" type="ORF">CSC78_15765</name>
</gene>
<protein>
    <recommendedName>
        <fullName evidence="3">Antitoxin Xre/MbcA/ParS-like toxin-binding domain-containing protein</fullName>
    </recommendedName>
</protein>
<reference evidence="1 2" key="1">
    <citation type="submission" date="2017-10" db="EMBL/GenBank/DDBJ databases">
        <title>Whole genome sequencing of members of genus Pseudoxanthomonas.</title>
        <authorList>
            <person name="Kumar S."/>
            <person name="Bansal K."/>
            <person name="Kaur A."/>
            <person name="Patil P."/>
            <person name="Sharma S."/>
            <person name="Patil P.B."/>
        </authorList>
    </citation>
    <scope>NUCLEOTIDE SEQUENCE [LARGE SCALE GENOMIC DNA]</scope>
    <source>
        <strain evidence="1 2">DSM 17109</strain>
    </source>
</reference>
<keyword evidence="2" id="KW-1185">Reference proteome</keyword>
<evidence type="ECO:0008006" key="3">
    <source>
        <dbReference type="Google" id="ProtNLM"/>
    </source>
</evidence>
<evidence type="ECO:0000313" key="2">
    <source>
        <dbReference type="Proteomes" id="UP000781710"/>
    </source>
</evidence>
<name>A0ABQ6ZDX9_9GAMM</name>
<accession>A0ABQ6ZDX9</accession>